<dbReference type="Proteomes" id="UP000015453">
    <property type="component" value="Unassembled WGS sequence"/>
</dbReference>
<dbReference type="AlphaFoldDB" id="S8CDR7"/>
<protein>
    <submittedName>
        <fullName evidence="1">Uncharacterized protein</fullName>
    </submittedName>
</protein>
<sequence length="108" mass="12398">MGNELLNIIVYQVDEHRGKINAAENVDQPDEISFVGISISTKAMEYYHSGDGSVIHFADFIEELKSYLKVYGVLCVGDEDGVLSLKMLCLVWLYYRNNKEEKEEEEEE</sequence>
<proteinExistence type="predicted"/>
<organism evidence="1 2">
    <name type="scientific">Genlisea aurea</name>
    <dbReference type="NCBI Taxonomy" id="192259"/>
    <lineage>
        <taxon>Eukaryota</taxon>
        <taxon>Viridiplantae</taxon>
        <taxon>Streptophyta</taxon>
        <taxon>Embryophyta</taxon>
        <taxon>Tracheophyta</taxon>
        <taxon>Spermatophyta</taxon>
        <taxon>Magnoliopsida</taxon>
        <taxon>eudicotyledons</taxon>
        <taxon>Gunneridae</taxon>
        <taxon>Pentapetalae</taxon>
        <taxon>asterids</taxon>
        <taxon>lamiids</taxon>
        <taxon>Lamiales</taxon>
        <taxon>Lentibulariaceae</taxon>
        <taxon>Genlisea</taxon>
    </lineage>
</organism>
<dbReference type="EMBL" id="AUSU01004484">
    <property type="protein sequence ID" value="EPS65000.1"/>
    <property type="molecule type" value="Genomic_DNA"/>
</dbReference>
<accession>S8CDR7</accession>
<comment type="caution">
    <text evidence="1">The sequence shown here is derived from an EMBL/GenBank/DDBJ whole genome shotgun (WGS) entry which is preliminary data.</text>
</comment>
<keyword evidence="2" id="KW-1185">Reference proteome</keyword>
<reference evidence="1 2" key="1">
    <citation type="journal article" date="2013" name="BMC Genomics">
        <title>The miniature genome of a carnivorous plant Genlisea aurea contains a low number of genes and short non-coding sequences.</title>
        <authorList>
            <person name="Leushkin E.V."/>
            <person name="Sutormin R.A."/>
            <person name="Nabieva E.R."/>
            <person name="Penin A.A."/>
            <person name="Kondrashov A.S."/>
            <person name="Logacheva M.D."/>
        </authorList>
    </citation>
    <scope>NUCLEOTIDE SEQUENCE [LARGE SCALE GENOMIC DNA]</scope>
</reference>
<evidence type="ECO:0000313" key="2">
    <source>
        <dbReference type="Proteomes" id="UP000015453"/>
    </source>
</evidence>
<name>S8CDR7_9LAMI</name>
<evidence type="ECO:0000313" key="1">
    <source>
        <dbReference type="EMBL" id="EPS65000.1"/>
    </source>
</evidence>
<gene>
    <name evidence="1" type="ORF">M569_09779</name>
</gene>